<protein>
    <submittedName>
        <fullName evidence="2">Acyl-CoA synthetase (AMP-forming)/AMP-acid ligase II</fullName>
    </submittedName>
</protein>
<keyword evidence="3" id="KW-1185">Reference proteome</keyword>
<dbReference type="PANTHER" id="PTHR24096">
    <property type="entry name" value="LONG-CHAIN-FATTY-ACID--COA LIGASE"/>
    <property type="match status" value="1"/>
</dbReference>
<keyword evidence="2" id="KW-0436">Ligase</keyword>
<dbReference type="SUPFAM" id="SSF56801">
    <property type="entry name" value="Acetyl-CoA synthetase-like"/>
    <property type="match status" value="1"/>
</dbReference>
<reference evidence="2 3" key="1">
    <citation type="submission" date="2023-07" db="EMBL/GenBank/DDBJ databases">
        <title>Sequencing the genomes of 1000 actinobacteria strains.</title>
        <authorList>
            <person name="Klenk H.-P."/>
        </authorList>
    </citation>
    <scope>NUCLEOTIDE SEQUENCE [LARGE SCALE GENOMIC DNA]</scope>
    <source>
        <strain evidence="2 3">DSM 44709</strain>
    </source>
</reference>
<evidence type="ECO:0000259" key="1">
    <source>
        <dbReference type="Pfam" id="PF00501"/>
    </source>
</evidence>
<accession>A0AAE3W859</accession>
<sequence>MTIPAAPVRPADVLSAVLANDSHAVALRHGDRSWTWRAFTARVRAAAGMLDGLGVLPGDRVAHLAGNDPATLEIALACAWIGAVYVPINGRATEGQAAYIVDDASAPVLLAGEGRAERMSRVRVLMPHLRELVDMERSYELLLAEAPTTTRRVEVTGDAPFCQLYAAGRDGFPRGAVLTHAAMASVCDALADAIGLTPSGVSLVVTPMSRVAALSQALMAVRHGAETVIMPEVSAPAVLDAIEARRVTHTFVPPTLLAAMAAEPGAAGRDLSSVVNLAYGAAPMPPSMIRAVGSVLRTNLLQVYGVTEAAGATTVLPAADHADDVRVASAGRPLPGVRLRISDPESGDGIPDGMVGEVQVSTPRAMTAYWRQPEETAAVRTPDGWLRTGDSGYLDADGYLYLVGRVTRAAA</sequence>
<evidence type="ECO:0000313" key="3">
    <source>
        <dbReference type="Proteomes" id="UP001240236"/>
    </source>
</evidence>
<dbReference type="Proteomes" id="UP001240236">
    <property type="component" value="Unassembled WGS sequence"/>
</dbReference>
<dbReference type="Gene3D" id="3.40.50.12780">
    <property type="entry name" value="N-terminal domain of ligase-like"/>
    <property type="match status" value="1"/>
</dbReference>
<name>A0AAE3W859_9ACTN</name>
<evidence type="ECO:0000313" key="2">
    <source>
        <dbReference type="EMBL" id="MDQ0371090.1"/>
    </source>
</evidence>
<dbReference type="GO" id="GO:0016405">
    <property type="term" value="F:CoA-ligase activity"/>
    <property type="evidence" value="ECO:0007669"/>
    <property type="project" value="TreeGrafter"/>
</dbReference>
<feature type="domain" description="AMP-dependent synthetase/ligase" evidence="1">
    <location>
        <begin position="20"/>
        <end position="370"/>
    </location>
</feature>
<dbReference type="AlphaFoldDB" id="A0AAE3W859"/>
<dbReference type="PANTHER" id="PTHR24096:SF267">
    <property type="entry name" value="MALONATE--COA LIGASE ACSF3, MITOCHONDRIAL"/>
    <property type="match status" value="1"/>
</dbReference>
<gene>
    <name evidence="2" type="ORF">J2S42_007759</name>
</gene>
<dbReference type="RefSeq" id="WP_307247581.1">
    <property type="nucleotide sequence ID" value="NZ_JAUSUZ010000001.1"/>
</dbReference>
<dbReference type="InterPro" id="IPR000873">
    <property type="entry name" value="AMP-dep_synth/lig_dom"/>
</dbReference>
<dbReference type="EMBL" id="JAUSUZ010000001">
    <property type="protein sequence ID" value="MDQ0371090.1"/>
    <property type="molecule type" value="Genomic_DNA"/>
</dbReference>
<dbReference type="InterPro" id="IPR042099">
    <property type="entry name" value="ANL_N_sf"/>
</dbReference>
<comment type="caution">
    <text evidence="2">The sequence shown here is derived from an EMBL/GenBank/DDBJ whole genome shotgun (WGS) entry which is preliminary data.</text>
</comment>
<dbReference type="Pfam" id="PF00501">
    <property type="entry name" value="AMP-binding"/>
    <property type="match status" value="1"/>
</dbReference>
<proteinExistence type="predicted"/>
<organism evidence="2 3">
    <name type="scientific">Catenuloplanes indicus</name>
    <dbReference type="NCBI Taxonomy" id="137267"/>
    <lineage>
        <taxon>Bacteria</taxon>
        <taxon>Bacillati</taxon>
        <taxon>Actinomycetota</taxon>
        <taxon>Actinomycetes</taxon>
        <taxon>Micromonosporales</taxon>
        <taxon>Micromonosporaceae</taxon>
        <taxon>Catenuloplanes</taxon>
    </lineage>
</organism>